<organism evidence="9 10">
    <name type="scientific">Pedosphaera parvula (strain Ellin514)</name>
    <dbReference type="NCBI Taxonomy" id="320771"/>
    <lineage>
        <taxon>Bacteria</taxon>
        <taxon>Pseudomonadati</taxon>
        <taxon>Verrucomicrobiota</taxon>
        <taxon>Pedosphaerae</taxon>
        <taxon>Pedosphaerales</taxon>
        <taxon>Pedosphaeraceae</taxon>
        <taxon>Pedosphaera</taxon>
    </lineage>
</organism>
<dbReference type="InterPro" id="IPR026071">
    <property type="entry name" value="Glyco_Hydrolase_99"/>
</dbReference>
<dbReference type="PANTHER" id="PTHR13572:SF4">
    <property type="entry name" value="RE57134P"/>
    <property type="match status" value="1"/>
</dbReference>
<keyword evidence="2" id="KW-0812">Transmembrane</keyword>
<evidence type="ECO:0000256" key="7">
    <source>
        <dbReference type="ARBA" id="ARBA00023136"/>
    </source>
</evidence>
<dbReference type="GO" id="GO:0004559">
    <property type="term" value="F:alpha-mannosidase activity"/>
    <property type="evidence" value="ECO:0007669"/>
    <property type="project" value="TreeGrafter"/>
</dbReference>
<evidence type="ECO:0000256" key="8">
    <source>
        <dbReference type="SAM" id="SignalP"/>
    </source>
</evidence>
<dbReference type="RefSeq" id="WP_007414680.1">
    <property type="nucleotide sequence ID" value="NZ_ABOX02000010.1"/>
</dbReference>
<evidence type="ECO:0000256" key="2">
    <source>
        <dbReference type="ARBA" id="ARBA00022692"/>
    </source>
</evidence>
<gene>
    <name evidence="9" type="ORF">Cflav_PD4469</name>
</gene>
<keyword evidence="7" id="KW-0472">Membrane</keyword>
<accession>B9XFT4</accession>
<dbReference type="Pfam" id="PF16317">
    <property type="entry name" value="Glyco_hydro_99"/>
    <property type="match status" value="1"/>
</dbReference>
<evidence type="ECO:0000256" key="3">
    <source>
        <dbReference type="ARBA" id="ARBA00022801"/>
    </source>
</evidence>
<dbReference type="Proteomes" id="UP000003688">
    <property type="component" value="Unassembled WGS sequence"/>
</dbReference>
<evidence type="ECO:0000256" key="6">
    <source>
        <dbReference type="ARBA" id="ARBA00023034"/>
    </source>
</evidence>
<evidence type="ECO:0000256" key="5">
    <source>
        <dbReference type="ARBA" id="ARBA00022989"/>
    </source>
</evidence>
<proteinExistence type="predicted"/>
<keyword evidence="4" id="KW-0735">Signal-anchor</keyword>
<sequence length="393" mass="45390" precursor="true">MRLIQFKILLCVVVWGPAFSASAKDAEAKNGSTKPLVLAFYHPWYGTPWGPTGKWKQWSSFKFPERYHPEKVVDGWKHQIASGDYPLIGAYDTSDPEVVRWHFRLAKAAGIDGFLCSWWNVGREDGYWSEQYKLFETVWLPVAEQENFKIGIIDECAHYIHDYGQLVSRITNCLPRYAKSPAYLRIKGQPVWFVYQVWEDWITPEIANKYVNETEKQIGDVYWIFGKMKATATKTEPGAVLSIAPDWLAVEKIDCFGTYSLFGNWRETREPQLTQLYQGFAENVRKAGKEVQLTILPGHNNTAVEEKPYVAARERGKVLKNFCKAVDETKPEVAVVCSFNEWFEMTEIEPAANWDDPYLYLKILAEWRGKEWKAPSLPPEKSIDPLIIERGRK</sequence>
<feature type="chain" id="PRO_5002894353" evidence="8">
    <location>
        <begin position="24"/>
        <end position="393"/>
    </location>
</feature>
<name>B9XFT4_PEDPL</name>
<dbReference type="AlphaFoldDB" id="B9XFT4"/>
<dbReference type="EMBL" id="ABOX02000010">
    <property type="protein sequence ID" value="EEF61448.1"/>
    <property type="molecule type" value="Genomic_DNA"/>
</dbReference>
<dbReference type="PANTHER" id="PTHR13572">
    <property type="entry name" value="ENDO-ALPHA-1,2-MANNOSIDASE"/>
    <property type="match status" value="1"/>
</dbReference>
<evidence type="ECO:0000313" key="9">
    <source>
        <dbReference type="EMBL" id="EEF61448.1"/>
    </source>
</evidence>
<reference evidence="9 10" key="1">
    <citation type="journal article" date="2011" name="J. Bacteriol.">
        <title>Genome sequence of 'Pedosphaera parvula' Ellin514, an aerobic Verrucomicrobial isolate from pasture soil.</title>
        <authorList>
            <person name="Kant R."/>
            <person name="van Passel M.W."/>
            <person name="Sangwan P."/>
            <person name="Palva A."/>
            <person name="Lucas S."/>
            <person name="Copeland A."/>
            <person name="Lapidus A."/>
            <person name="Glavina Del Rio T."/>
            <person name="Dalin E."/>
            <person name="Tice H."/>
            <person name="Bruce D."/>
            <person name="Goodwin L."/>
            <person name="Pitluck S."/>
            <person name="Chertkov O."/>
            <person name="Larimer F.W."/>
            <person name="Land M.L."/>
            <person name="Hauser L."/>
            <person name="Brettin T.S."/>
            <person name="Detter J.C."/>
            <person name="Han S."/>
            <person name="de Vos W.M."/>
            <person name="Janssen P.H."/>
            <person name="Smidt H."/>
        </authorList>
    </citation>
    <scope>NUCLEOTIDE SEQUENCE [LARGE SCALE GENOMIC DNA]</scope>
    <source>
        <strain evidence="9 10">Ellin514</strain>
    </source>
</reference>
<dbReference type="Gene3D" id="3.20.20.80">
    <property type="entry name" value="Glycosidases"/>
    <property type="match status" value="1"/>
</dbReference>
<feature type="signal peptide" evidence="8">
    <location>
        <begin position="1"/>
        <end position="23"/>
    </location>
</feature>
<keyword evidence="8" id="KW-0732">Signal</keyword>
<keyword evidence="3" id="KW-0378">Hydrolase</keyword>
<evidence type="ECO:0000256" key="4">
    <source>
        <dbReference type="ARBA" id="ARBA00022968"/>
    </source>
</evidence>
<keyword evidence="5" id="KW-1133">Transmembrane helix</keyword>
<comment type="subcellular location">
    <subcellularLocation>
        <location evidence="1">Golgi apparatus membrane</location>
        <topology evidence="1">Single-pass type II membrane protein</topology>
    </subcellularLocation>
</comment>
<evidence type="ECO:0000313" key="10">
    <source>
        <dbReference type="Proteomes" id="UP000003688"/>
    </source>
</evidence>
<comment type="caution">
    <text evidence="9">The sequence shown here is derived from an EMBL/GenBank/DDBJ whole genome shotgun (WGS) entry which is preliminary data.</text>
</comment>
<keyword evidence="6" id="KW-0333">Golgi apparatus</keyword>
<protein>
    <submittedName>
        <fullName evidence="9">Uncharacterized protein</fullName>
    </submittedName>
</protein>
<dbReference type="OrthoDB" id="9816424at2"/>
<dbReference type="STRING" id="320771.Cflav_PD4469"/>
<keyword evidence="10" id="KW-1185">Reference proteome</keyword>
<evidence type="ECO:0000256" key="1">
    <source>
        <dbReference type="ARBA" id="ARBA00004323"/>
    </source>
</evidence>